<dbReference type="SUPFAM" id="SSF56349">
    <property type="entry name" value="DNA breaking-rejoining enzymes"/>
    <property type="match status" value="1"/>
</dbReference>
<dbReference type="InterPro" id="IPR002104">
    <property type="entry name" value="Integrase_catalytic"/>
</dbReference>
<dbReference type="Pfam" id="PF24624">
    <property type="entry name" value="Int_N"/>
    <property type="match status" value="1"/>
</dbReference>
<evidence type="ECO:0000256" key="2">
    <source>
        <dbReference type="ARBA" id="ARBA00023125"/>
    </source>
</evidence>
<dbReference type="EMBL" id="JANEWF010000009">
    <property type="protein sequence ID" value="MDA8483654.1"/>
    <property type="molecule type" value="Genomic_DNA"/>
</dbReference>
<dbReference type="InterPro" id="IPR057084">
    <property type="entry name" value="Int_N"/>
</dbReference>
<dbReference type="Gene3D" id="1.10.443.10">
    <property type="entry name" value="Intergrase catalytic core"/>
    <property type="match status" value="1"/>
</dbReference>
<dbReference type="InterPro" id="IPR013762">
    <property type="entry name" value="Integrase-like_cat_sf"/>
</dbReference>
<keyword evidence="2 4" id="KW-0238">DNA-binding</keyword>
<keyword evidence="1" id="KW-0229">DNA integration</keyword>
<gene>
    <name evidence="7" type="ORF">NNO07_11280</name>
</gene>
<dbReference type="Pfam" id="PF00589">
    <property type="entry name" value="Phage_integrase"/>
    <property type="match status" value="1"/>
</dbReference>
<proteinExistence type="predicted"/>
<feature type="domain" description="Tyr recombinase" evidence="5">
    <location>
        <begin position="159"/>
        <end position="321"/>
    </location>
</feature>
<dbReference type="Proteomes" id="UP001211689">
    <property type="component" value="Unassembled WGS sequence"/>
</dbReference>
<comment type="caution">
    <text evidence="7">The sequence shown here is derived from an EMBL/GenBank/DDBJ whole genome shotgun (WGS) entry which is preliminary data.</text>
</comment>
<dbReference type="CDD" id="cd00796">
    <property type="entry name" value="INT_Rci_Hp1_C"/>
    <property type="match status" value="1"/>
</dbReference>
<dbReference type="PANTHER" id="PTHR30349:SF93">
    <property type="entry name" value="FELS-2 PROPHAGE PROTEIN"/>
    <property type="match status" value="1"/>
</dbReference>
<keyword evidence="3" id="KW-0233">DNA recombination</keyword>
<dbReference type="InterPro" id="IPR050090">
    <property type="entry name" value="Tyrosine_recombinase_XerCD"/>
</dbReference>
<reference evidence="7 8" key="1">
    <citation type="submission" date="2022-07" db="EMBL/GenBank/DDBJ databases">
        <title>Genome Analysis of Selected Gammaproteobacteria from Nigerian Food snails.</title>
        <authorList>
            <person name="Okafor A.C."/>
        </authorList>
    </citation>
    <scope>NUCLEOTIDE SEQUENCE [LARGE SCALE GENOMIC DNA]</scope>
    <source>
        <strain evidence="7 8">Awg 2</strain>
    </source>
</reference>
<accession>A0ABT4Y4K7</accession>
<evidence type="ECO:0000313" key="7">
    <source>
        <dbReference type="EMBL" id="MDA8483654.1"/>
    </source>
</evidence>
<organism evidence="7 8">
    <name type="scientific">Metapseudomonas resinovorans</name>
    <name type="common">Pseudomonas resinovorans</name>
    <dbReference type="NCBI Taxonomy" id="53412"/>
    <lineage>
        <taxon>Bacteria</taxon>
        <taxon>Pseudomonadati</taxon>
        <taxon>Pseudomonadota</taxon>
        <taxon>Gammaproteobacteria</taxon>
        <taxon>Pseudomonadales</taxon>
        <taxon>Pseudomonadaceae</taxon>
        <taxon>Metapseudomonas</taxon>
    </lineage>
</organism>
<evidence type="ECO:0000256" key="4">
    <source>
        <dbReference type="PROSITE-ProRule" id="PRU01248"/>
    </source>
</evidence>
<sequence>MAIEQLPDGRWKVDTEPIKGKRFRKTVKTKAEALRFEATCRAKVIDAPDWSPRPKDTRRLLELIDRWRLLHGHALSDIYRTELVLRRMAEGMGNPIACRLSGAQYTEYRAKRLAAGITGKTVNTQLGHLCAVFNILQELGEIDYPNPLAKVKPLKLQERELSYLSREQIEVLFNAIREHCRTPHTAMVATICLATGCRWGEAQGLRPERVKDGAVHFVNTKSKRRRSVPIDAALQDCIQEHFTRHGLFTNCRDSFDFAVKMSGLNLPAGQKSHVLRHSFASHFMMNGGNILTLQKILGHASLNMTMRYAHLAPEYLRDVISLGPIRDFRHFFDTQAEPAPPQ</sequence>
<keyword evidence="8" id="KW-1185">Reference proteome</keyword>
<dbReference type="RefSeq" id="WP_271470818.1">
    <property type="nucleotide sequence ID" value="NZ_JANEWF010000009.1"/>
</dbReference>
<dbReference type="InterPro" id="IPR011010">
    <property type="entry name" value="DNA_brk_join_enz"/>
</dbReference>
<evidence type="ECO:0000256" key="3">
    <source>
        <dbReference type="ARBA" id="ARBA00023172"/>
    </source>
</evidence>
<dbReference type="PROSITE" id="PS51898">
    <property type="entry name" value="TYR_RECOMBINASE"/>
    <property type="match status" value="1"/>
</dbReference>
<dbReference type="PANTHER" id="PTHR30349">
    <property type="entry name" value="PHAGE INTEGRASE-RELATED"/>
    <property type="match status" value="1"/>
</dbReference>
<protein>
    <submittedName>
        <fullName evidence="7">Tyrosine-type recombinase/integrase</fullName>
    </submittedName>
</protein>
<evidence type="ECO:0000256" key="1">
    <source>
        <dbReference type="ARBA" id="ARBA00022908"/>
    </source>
</evidence>
<dbReference type="InterPro" id="IPR044068">
    <property type="entry name" value="CB"/>
</dbReference>
<evidence type="ECO:0000259" key="5">
    <source>
        <dbReference type="PROSITE" id="PS51898"/>
    </source>
</evidence>
<evidence type="ECO:0000313" key="8">
    <source>
        <dbReference type="Proteomes" id="UP001211689"/>
    </source>
</evidence>
<dbReference type="PROSITE" id="PS51900">
    <property type="entry name" value="CB"/>
    <property type="match status" value="1"/>
</dbReference>
<evidence type="ECO:0000259" key="6">
    <source>
        <dbReference type="PROSITE" id="PS51900"/>
    </source>
</evidence>
<feature type="domain" description="Core-binding (CB)" evidence="6">
    <location>
        <begin position="58"/>
        <end position="137"/>
    </location>
</feature>
<name>A0ABT4Y4K7_METRE</name>